<protein>
    <submittedName>
        <fullName evidence="2">Uncharacterized protein</fullName>
    </submittedName>
</protein>
<dbReference type="EMBL" id="JAGIOP010000002">
    <property type="protein sequence ID" value="MBP2454617.1"/>
    <property type="molecule type" value="Genomic_DNA"/>
</dbReference>
<evidence type="ECO:0000313" key="2">
    <source>
        <dbReference type="EMBL" id="MBP2454617.1"/>
    </source>
</evidence>
<dbReference type="RefSeq" id="WP_209920154.1">
    <property type="nucleotide sequence ID" value="NZ_JAGIOP010000002.1"/>
</dbReference>
<feature type="signal peptide" evidence="1">
    <location>
        <begin position="1"/>
        <end position="29"/>
    </location>
</feature>
<comment type="caution">
    <text evidence="2">The sequence shown here is derived from an EMBL/GenBank/DDBJ whole genome shotgun (WGS) entry which is preliminary data.</text>
</comment>
<accession>A0ABS4ZYL5</accession>
<proteinExistence type="predicted"/>
<name>A0ABS4ZYL5_9MYCO</name>
<evidence type="ECO:0000256" key="1">
    <source>
        <dbReference type="SAM" id="SignalP"/>
    </source>
</evidence>
<evidence type="ECO:0000313" key="3">
    <source>
        <dbReference type="Proteomes" id="UP000694460"/>
    </source>
</evidence>
<sequence>MTPWTSSRLSTGSAAAAAVSAAVCGSSAAASFDCVEDCFVQVAGAAEHRFGGAGDLSA</sequence>
<keyword evidence="1" id="KW-0732">Signal</keyword>
<keyword evidence="3" id="KW-1185">Reference proteome</keyword>
<gene>
    <name evidence="2" type="ORF">JOF57_004530</name>
</gene>
<feature type="chain" id="PRO_5046309401" evidence="1">
    <location>
        <begin position="30"/>
        <end position="58"/>
    </location>
</feature>
<organism evidence="2 3">
    <name type="scientific">Mycolicibacterium lutetiense</name>
    <dbReference type="NCBI Taxonomy" id="1641992"/>
    <lineage>
        <taxon>Bacteria</taxon>
        <taxon>Bacillati</taxon>
        <taxon>Actinomycetota</taxon>
        <taxon>Actinomycetes</taxon>
        <taxon>Mycobacteriales</taxon>
        <taxon>Mycobacteriaceae</taxon>
        <taxon>Mycolicibacterium</taxon>
    </lineage>
</organism>
<dbReference type="Proteomes" id="UP000694460">
    <property type="component" value="Unassembled WGS sequence"/>
</dbReference>
<reference evidence="2 3" key="1">
    <citation type="submission" date="2021-03" db="EMBL/GenBank/DDBJ databases">
        <title>Sequencing the genomes of 1000 actinobacteria strains.</title>
        <authorList>
            <person name="Klenk H.-P."/>
        </authorList>
    </citation>
    <scope>NUCLEOTIDE SEQUENCE [LARGE SCALE GENOMIC DNA]</scope>
    <source>
        <strain evidence="2 3">DSM 46713</strain>
    </source>
</reference>